<gene>
    <name evidence="3" type="ORF">BGW38_004041</name>
</gene>
<keyword evidence="2" id="KW-0812">Transmembrane</keyword>
<feature type="compositionally biased region" description="Basic and acidic residues" evidence="1">
    <location>
        <begin position="197"/>
        <end position="206"/>
    </location>
</feature>
<feature type="transmembrane region" description="Helical" evidence="2">
    <location>
        <begin position="44"/>
        <end position="66"/>
    </location>
</feature>
<feature type="compositionally biased region" description="Basic and acidic residues" evidence="1">
    <location>
        <begin position="392"/>
        <end position="413"/>
    </location>
</feature>
<dbReference type="AlphaFoldDB" id="A0A9P6FQN7"/>
<name>A0A9P6FQN7_9FUNG</name>
<proteinExistence type="predicted"/>
<dbReference type="Proteomes" id="UP000780801">
    <property type="component" value="Unassembled WGS sequence"/>
</dbReference>
<accession>A0A9P6FQN7</accession>
<dbReference type="EMBL" id="JAABOA010002620">
    <property type="protein sequence ID" value="KAF9579632.1"/>
    <property type="molecule type" value="Genomic_DNA"/>
</dbReference>
<feature type="region of interest" description="Disordered" evidence="1">
    <location>
        <begin position="197"/>
        <end position="413"/>
    </location>
</feature>
<protein>
    <submittedName>
        <fullName evidence="3">Uncharacterized protein</fullName>
    </submittedName>
</protein>
<evidence type="ECO:0000256" key="1">
    <source>
        <dbReference type="SAM" id="MobiDB-lite"/>
    </source>
</evidence>
<sequence length="425" mass="48612">MEPLLLLRFMLIVNAAILLLLDSLMSSNDSTRELHYTSGFLRGLFIGGLFFLPDILGFLLSLAVLLNKPRISYPPSHGLWRMIFAVIFSIWIAFQPAWFLANGQTQVSKTPTGTSGNTTQVYTVSVGDHYTCDRTALTAPGKYSYCLMDRTRVVLAMAMACLSIVELIYSYAMEDFTPFEAFSGGLIRRDEETKTEFNANRDNRAREKSRRRRSVSVPRPDSEPLSEPDLEFMVRPESRSMARSESRSMHRRSMDRSDSRPRVRSESRSRVRSESRSRVRPESRSMARSESRSMVRPESRSESRSAPRIAPRSAARTSNRAMPKSGSGIEAASESDSERRPTNTTDFRRADNRRAYYRNLAEMQSDENRTDDDQLIPPVDRGETTENSTEAEFERSRKNSDKNSVNSKEEKTTEIDFILSRYYQR</sequence>
<feature type="transmembrane region" description="Helical" evidence="2">
    <location>
        <begin position="153"/>
        <end position="172"/>
    </location>
</feature>
<reference evidence="3" key="1">
    <citation type="journal article" date="2020" name="Fungal Divers.">
        <title>Resolving the Mortierellaceae phylogeny through synthesis of multi-gene phylogenetics and phylogenomics.</title>
        <authorList>
            <person name="Vandepol N."/>
            <person name="Liber J."/>
            <person name="Desiro A."/>
            <person name="Na H."/>
            <person name="Kennedy M."/>
            <person name="Barry K."/>
            <person name="Grigoriev I.V."/>
            <person name="Miller A.N."/>
            <person name="O'Donnell K."/>
            <person name="Stajich J.E."/>
            <person name="Bonito G."/>
        </authorList>
    </citation>
    <scope>NUCLEOTIDE SEQUENCE</scope>
    <source>
        <strain evidence="3">KOD1015</strain>
    </source>
</reference>
<keyword evidence="4" id="KW-1185">Reference proteome</keyword>
<feature type="transmembrane region" description="Helical" evidence="2">
    <location>
        <begin position="6"/>
        <end position="24"/>
    </location>
</feature>
<feature type="transmembrane region" description="Helical" evidence="2">
    <location>
        <begin position="78"/>
        <end position="101"/>
    </location>
</feature>
<feature type="compositionally biased region" description="Low complexity" evidence="1">
    <location>
        <begin position="306"/>
        <end position="316"/>
    </location>
</feature>
<feature type="compositionally biased region" description="Basic and acidic residues" evidence="1">
    <location>
        <begin position="336"/>
        <end position="354"/>
    </location>
</feature>
<organism evidence="3 4">
    <name type="scientific">Lunasporangiospora selenospora</name>
    <dbReference type="NCBI Taxonomy" id="979761"/>
    <lineage>
        <taxon>Eukaryota</taxon>
        <taxon>Fungi</taxon>
        <taxon>Fungi incertae sedis</taxon>
        <taxon>Mucoromycota</taxon>
        <taxon>Mortierellomycotina</taxon>
        <taxon>Mortierellomycetes</taxon>
        <taxon>Mortierellales</taxon>
        <taxon>Mortierellaceae</taxon>
        <taxon>Lunasporangiospora</taxon>
    </lineage>
</organism>
<comment type="caution">
    <text evidence="3">The sequence shown here is derived from an EMBL/GenBank/DDBJ whole genome shotgun (WGS) entry which is preliminary data.</text>
</comment>
<evidence type="ECO:0000313" key="3">
    <source>
        <dbReference type="EMBL" id="KAF9579632.1"/>
    </source>
</evidence>
<keyword evidence="2" id="KW-1133">Transmembrane helix</keyword>
<evidence type="ECO:0000313" key="4">
    <source>
        <dbReference type="Proteomes" id="UP000780801"/>
    </source>
</evidence>
<keyword evidence="2" id="KW-0472">Membrane</keyword>
<feature type="compositionally biased region" description="Basic and acidic residues" evidence="1">
    <location>
        <begin position="232"/>
        <end position="305"/>
    </location>
</feature>
<evidence type="ECO:0000256" key="2">
    <source>
        <dbReference type="SAM" id="Phobius"/>
    </source>
</evidence>